<comment type="similarity">
    <text evidence="1">Belongs to the OsmC/Ohr family.</text>
</comment>
<gene>
    <name evidence="2" type="ORF">SAMN05216323_106310</name>
</gene>
<dbReference type="Gene3D" id="2.20.25.10">
    <property type="match status" value="1"/>
</dbReference>
<dbReference type="AlphaFoldDB" id="A0A1G6QLZ6"/>
<dbReference type="GO" id="GO:0006979">
    <property type="term" value="P:response to oxidative stress"/>
    <property type="evidence" value="ECO:0007669"/>
    <property type="project" value="InterPro"/>
</dbReference>
<evidence type="ECO:0000256" key="1">
    <source>
        <dbReference type="ARBA" id="ARBA00007378"/>
    </source>
</evidence>
<sequence>MNTIYQTKAVATGGRDGKVVSEDGVLNLDVRVPKSMGGAGGAYTNPEQLFAAGYAACFDSALNHIARLERKKIQSKVTATVGLQMEEATGFNIIVTMDVEITGVEKSVAQELLAKAHATCPYSKAIRNNVEVTLNLVEA</sequence>
<dbReference type="RefSeq" id="WP_092440064.1">
    <property type="nucleotide sequence ID" value="NZ_FMYP01000063.1"/>
</dbReference>
<dbReference type="InterPro" id="IPR015946">
    <property type="entry name" value="KH_dom-like_a/b"/>
</dbReference>
<evidence type="ECO:0000313" key="3">
    <source>
        <dbReference type="Proteomes" id="UP000199452"/>
    </source>
</evidence>
<dbReference type="EMBL" id="FMYP01000063">
    <property type="protein sequence ID" value="SDC93389.1"/>
    <property type="molecule type" value="Genomic_DNA"/>
</dbReference>
<dbReference type="Pfam" id="PF02566">
    <property type="entry name" value="OsmC"/>
    <property type="match status" value="1"/>
</dbReference>
<name>A0A1G6QLZ6_9BACT</name>
<organism evidence="2 3">
    <name type="scientific">Williamwhitmania taraxaci</name>
    <dbReference type="NCBI Taxonomy" id="1640674"/>
    <lineage>
        <taxon>Bacteria</taxon>
        <taxon>Pseudomonadati</taxon>
        <taxon>Bacteroidota</taxon>
        <taxon>Bacteroidia</taxon>
        <taxon>Bacteroidales</taxon>
        <taxon>Williamwhitmaniaceae</taxon>
        <taxon>Williamwhitmania</taxon>
    </lineage>
</organism>
<dbReference type="OrthoDB" id="9797508at2"/>
<dbReference type="InterPro" id="IPR019953">
    <property type="entry name" value="OHR"/>
</dbReference>
<dbReference type="SUPFAM" id="SSF82784">
    <property type="entry name" value="OsmC-like"/>
    <property type="match status" value="1"/>
</dbReference>
<dbReference type="NCBIfam" id="TIGR03561">
    <property type="entry name" value="organ_hyd_perox"/>
    <property type="match status" value="1"/>
</dbReference>
<reference evidence="2 3" key="1">
    <citation type="submission" date="2016-09" db="EMBL/GenBank/DDBJ databases">
        <authorList>
            <person name="Capua I."/>
            <person name="De Benedictis P."/>
            <person name="Joannis T."/>
            <person name="Lombin L.H."/>
            <person name="Cattoli G."/>
        </authorList>
    </citation>
    <scope>NUCLEOTIDE SEQUENCE [LARGE SCALE GENOMIC DNA]</scope>
    <source>
        <strain evidence="2 3">A7P-90m</strain>
    </source>
</reference>
<dbReference type="InterPro" id="IPR003718">
    <property type="entry name" value="OsmC/Ohr_fam"/>
</dbReference>
<dbReference type="PANTHER" id="PTHR33797:SF2">
    <property type="entry name" value="ORGANIC HYDROPEROXIDE RESISTANCE PROTEIN-LIKE"/>
    <property type="match status" value="1"/>
</dbReference>
<evidence type="ECO:0000313" key="2">
    <source>
        <dbReference type="EMBL" id="SDC93389.1"/>
    </source>
</evidence>
<proteinExistence type="inferred from homology"/>
<dbReference type="InterPro" id="IPR036102">
    <property type="entry name" value="OsmC/Ohrsf"/>
</dbReference>
<accession>A0A1G6QLZ6</accession>
<dbReference type="Proteomes" id="UP000199452">
    <property type="component" value="Unassembled WGS sequence"/>
</dbReference>
<protein>
    <submittedName>
        <fullName evidence="2">Peroxiredoxin, Ohr subfamily</fullName>
    </submittedName>
</protein>
<keyword evidence="3" id="KW-1185">Reference proteome</keyword>
<dbReference type="PANTHER" id="PTHR33797">
    <property type="entry name" value="ORGANIC HYDROPEROXIDE RESISTANCE PROTEIN-LIKE"/>
    <property type="match status" value="1"/>
</dbReference>
<dbReference type="STRING" id="1640674.SAMN05216323_106310"/>
<dbReference type="Gene3D" id="3.30.300.20">
    <property type="match status" value="1"/>
</dbReference>